<feature type="binding site" evidence="5">
    <location>
        <position position="40"/>
    </location>
    <ligand>
        <name>NADPH</name>
        <dbReference type="ChEBI" id="CHEBI:57783"/>
    </ligand>
</feature>
<dbReference type="PRINTS" id="PR00420">
    <property type="entry name" value="RNGMNOXGNASE"/>
</dbReference>
<proteinExistence type="inferred from homology"/>
<comment type="subunit">
    <text evidence="5">Monomer.</text>
</comment>
<feature type="binding site" evidence="5">
    <location>
        <position position="47"/>
    </location>
    <ligand>
        <name>FAD</name>
        <dbReference type="ChEBI" id="CHEBI:57692"/>
    </ligand>
</feature>
<keyword evidence="3 5" id="KW-0560">Oxidoreductase</keyword>
<name>A8I2C3_AZOC5</name>
<dbReference type="RefSeq" id="WP_012170378.1">
    <property type="nucleotide sequence ID" value="NC_009937.1"/>
</dbReference>
<dbReference type="GO" id="GO:0005737">
    <property type="term" value="C:cytoplasm"/>
    <property type="evidence" value="ECO:0007669"/>
    <property type="project" value="UniProtKB-SubCell"/>
</dbReference>
<reference evidence="7 8" key="6">
    <citation type="journal article" date="2011" name="Appl. Environ. Microbiol.">
        <title>Involvement of the azorhizobial chromosome partition gene (parA) in the onset of bacteroid differentiation during Sesbania rostrata stem nodule development.</title>
        <authorList>
            <person name="Liu CT."/>
            <person name="Lee KB."/>
            <person name="Wang YS."/>
            <person name="Peng MH."/>
            <person name="Lee KT."/>
            <person name="Suzuki S."/>
            <person name="Suzuki T."/>
            <person name="Oyaizu H."/>
        </authorList>
    </citation>
    <scope>NUCLEOTIDE SEQUENCE [LARGE SCALE GENOMIC DNA]</scope>
    <source>
        <strain evidence="8">ATCC 43989 / DSM 5975 / JCM 20966 / LMG 6465 / NBRC 14845 / NCIMB 13405 / ORS 571</strain>
    </source>
</reference>
<dbReference type="InterPro" id="IPR043683">
    <property type="entry name" value="TetX_monooxygenase"/>
</dbReference>
<keyword evidence="5" id="KW-0963">Cytoplasm</keyword>
<evidence type="ECO:0000256" key="4">
    <source>
        <dbReference type="ARBA" id="ARBA00023033"/>
    </source>
</evidence>
<accession>A8I2C3</accession>
<dbReference type="InterPro" id="IPR036188">
    <property type="entry name" value="FAD/NAD-bd_sf"/>
</dbReference>
<comment type="similarity">
    <text evidence="5">Belongs to the aromatic-ring hydroxylase family. TetX subfamily.</text>
</comment>
<keyword evidence="8" id="KW-1185">Reference proteome</keyword>
<sequence length="379" mass="39697">MRTPVTIIGAGLGGLTLARVLQMQGVTATIYEAEASPDARPQGGLLDMHADSGQRALRAAGLFEAFLRLVRPAEDAKRIVDKTGRILFDKPGTACGERPEVDRGDLRRLLIASLAPQTIRWGHRVVSVVGRDGGRHEVTFANDATVMSELLVGADGAWSKVRPRLSDVQPAYTGTSFIETLLPAGTSRHAASAELIGSGTLMALAPGRGILAHRNADGTLHAYIALNEAEDWFRALDFSDPSGALAHVAACFEGWAPPLTALIGEGRQAPILRPIHALPVGLRWPRMPGVTLLGDAAHLMSPFAGAGANLAMLDGAELARAILASPDDTEAALAIYEAGLFPRSAAVAATSARNLACFFGETAPQGVADLFAGEVAGRT</sequence>
<dbReference type="Pfam" id="PF01494">
    <property type="entry name" value="FAD_binding_3"/>
    <property type="match status" value="2"/>
</dbReference>
<comment type="function">
    <text evidence="5">An FAD-requiring monooxygenase active on some tetracycline antibiotic derivatives, which leads to their inactivation. Hydroxylates carbon 11a of tetracycline and some analogs.</text>
</comment>
<keyword evidence="2 5" id="KW-0274">FAD</keyword>
<gene>
    <name evidence="7" type="ordered locus">AZC_1850</name>
</gene>
<comment type="domain">
    <text evidence="5">Consists of an N-terminal FAD-binding domain with a Rossman fold and a C-terminal substrate-binding domain.</text>
</comment>
<keyword evidence="4 5" id="KW-0503">Monooxygenase</keyword>
<keyword evidence="5" id="KW-0521">NADP</keyword>
<dbReference type="KEGG" id="azc:AZC_1850"/>
<organism evidence="7 8">
    <name type="scientific">Azorhizobium caulinodans (strain ATCC 43989 / DSM 5975 / JCM 20966 / LMG 6465 / NBRC 14845 / NCIMB 13405 / ORS 571)</name>
    <dbReference type="NCBI Taxonomy" id="438753"/>
    <lineage>
        <taxon>Bacteria</taxon>
        <taxon>Pseudomonadati</taxon>
        <taxon>Pseudomonadota</taxon>
        <taxon>Alphaproteobacteria</taxon>
        <taxon>Hyphomicrobiales</taxon>
        <taxon>Xanthobacteraceae</taxon>
        <taxon>Azorhizobium</taxon>
    </lineage>
</organism>
<dbReference type="HOGENOM" id="CLU_009665_4_0_5"/>
<dbReference type="GO" id="GO:0071949">
    <property type="term" value="F:FAD binding"/>
    <property type="evidence" value="ECO:0007669"/>
    <property type="project" value="InterPro"/>
</dbReference>
<dbReference type="HAMAP" id="MF_00845">
    <property type="entry name" value="TetX_monooxygenase"/>
    <property type="match status" value="1"/>
</dbReference>
<evidence type="ECO:0000259" key="6">
    <source>
        <dbReference type="Pfam" id="PF01494"/>
    </source>
</evidence>
<dbReference type="AlphaFoldDB" id="A8I2C3"/>
<feature type="binding site" evidence="5">
    <location>
        <position position="103"/>
    </location>
    <ligand>
        <name>FAD</name>
        <dbReference type="ChEBI" id="CHEBI:57692"/>
    </ligand>
</feature>
<reference evidence="8" key="2">
    <citation type="submission" date="2007-04" db="EMBL/GenBank/DDBJ databases">
        <title>Complete genome sequence of the nitrogen-fixing bacterium Azorhizobium caulinodans ORS571.</title>
        <authorList>
            <person name="Lee K.B."/>
            <person name="Backer P.D."/>
            <person name="Aono T."/>
            <person name="Liu C.T."/>
            <person name="Suzuki S."/>
            <person name="Suzuki T."/>
            <person name="Kaneko T."/>
            <person name="Yamada M."/>
            <person name="Tabata S."/>
            <person name="Kupfer D.M."/>
            <person name="Najar F.Z."/>
            <person name="Wiley G.B."/>
            <person name="Roe B."/>
            <person name="Binnewies T."/>
            <person name="Ussery D."/>
            <person name="Vereecke D."/>
            <person name="Gevers D."/>
            <person name="Holsters M."/>
            <person name="Oyaizu H."/>
        </authorList>
    </citation>
    <scope>NUCLEOTIDE SEQUENCE [LARGE SCALE GENOMIC DNA]</scope>
    <source>
        <strain evidence="8">ATCC 43989 / DSM 5975 / JCM 20966 / LMG 6465 / NBRC 14845 / NCIMB 13405 / ORS 571</strain>
    </source>
</reference>
<dbReference type="EMBL" id="AP009384">
    <property type="protein sequence ID" value="BAF87848.1"/>
    <property type="molecule type" value="Genomic_DNA"/>
</dbReference>
<comment type="subcellular location">
    <subcellularLocation>
        <location evidence="5">Cytoplasm</location>
    </subcellularLocation>
</comment>
<dbReference type="GO" id="GO:0046677">
    <property type="term" value="P:response to antibiotic"/>
    <property type="evidence" value="ECO:0007669"/>
    <property type="project" value="InterPro"/>
</dbReference>
<dbReference type="SUPFAM" id="SSF51905">
    <property type="entry name" value="FAD/NAD(P)-binding domain"/>
    <property type="match status" value="1"/>
</dbReference>
<keyword evidence="1 5" id="KW-0285">Flavoprotein</keyword>
<protein>
    <recommendedName>
        <fullName evidence="5">Flavin-dependent monooxygenase</fullName>
    </recommendedName>
    <alternativeName>
        <fullName evidence="5">TetX monooxygenase</fullName>
        <shortName evidence="5">TetX</shortName>
        <ecNumber evidence="5">1.14.13.-</ecNumber>
    </alternativeName>
</protein>
<dbReference type="Gene3D" id="3.50.50.60">
    <property type="entry name" value="FAD/NAD(P)-binding domain"/>
    <property type="match status" value="1"/>
</dbReference>
<evidence type="ECO:0000313" key="8">
    <source>
        <dbReference type="Proteomes" id="UP000000270"/>
    </source>
</evidence>
<reference evidence="7 8" key="1">
    <citation type="journal article" date="2007" name="Appl. Environ. Microbiol.">
        <title>Rhizobial factors required for stem nodule maturation and maintenance in Sesbania rostrata-Azorhizobium caulinodans ORS571 symbiosis.</title>
        <authorList>
            <person name="Suzuki S."/>
            <person name="Aono T."/>
            <person name="Lee KB."/>
            <person name="Suzuki T."/>
            <person name="Liu CT."/>
            <person name="Miwa H."/>
            <person name="Wakao S."/>
            <person name="Iki T."/>
            <person name="Oyaizu H."/>
        </authorList>
    </citation>
    <scope>NUCLEOTIDE SEQUENCE [LARGE SCALE GENOMIC DNA]</scope>
    <source>
        <strain evidence="8">ATCC 43989 / DSM 5975 / JCM 20966 / LMG 6465 / NBRC 14845 / NCIMB 13405 / ORS 571</strain>
    </source>
</reference>
<feature type="binding site" evidence="5">
    <location>
        <position position="295"/>
    </location>
    <ligand>
        <name>FAD</name>
        <dbReference type="ChEBI" id="CHEBI:57692"/>
    </ligand>
</feature>
<evidence type="ECO:0000313" key="7">
    <source>
        <dbReference type="EMBL" id="BAF87848.1"/>
    </source>
</evidence>
<feature type="domain" description="FAD-binding" evidence="6">
    <location>
        <begin position="2"/>
        <end position="166"/>
    </location>
</feature>
<dbReference type="PANTHER" id="PTHR46972:SF1">
    <property type="entry name" value="FAD DEPENDENT OXIDOREDUCTASE DOMAIN-CONTAINING PROTEIN"/>
    <property type="match status" value="1"/>
</dbReference>
<feature type="domain" description="FAD-binding" evidence="6">
    <location>
        <begin position="290"/>
        <end position="325"/>
    </location>
</feature>
<dbReference type="EC" id="1.14.13.-" evidence="5"/>
<dbReference type="Proteomes" id="UP000000270">
    <property type="component" value="Chromosome"/>
</dbReference>
<evidence type="ECO:0000256" key="1">
    <source>
        <dbReference type="ARBA" id="ARBA00022630"/>
    </source>
</evidence>
<dbReference type="STRING" id="438753.AZC_1850"/>
<dbReference type="InterPro" id="IPR002938">
    <property type="entry name" value="FAD-bd"/>
</dbReference>
<reference evidence="7 8" key="3">
    <citation type="journal article" date="2008" name="BMC Genomics">
        <title>The genome of the versatile nitrogen fixer Azorhizobium caulinodans ORS571.</title>
        <authorList>
            <person name="Lee KB."/>
            <person name="Backer P.D."/>
            <person name="Aono T."/>
            <person name="Liu CT."/>
            <person name="Suzuki S."/>
            <person name="Suzuki T."/>
            <person name="Kaneko T."/>
            <person name="Yamada M."/>
            <person name="Tabata S."/>
            <person name="Kupfer D.M."/>
            <person name="Najar F.Z."/>
            <person name="Wiley G.B."/>
            <person name="Roe B."/>
            <person name="Binnewies T.T."/>
            <person name="Ussery D.W."/>
            <person name="D'Haeze W."/>
            <person name="Herder J.D."/>
            <person name="Gevers D."/>
            <person name="Vereecke D."/>
            <person name="Holsters M."/>
            <person name="Oyaizu H."/>
        </authorList>
    </citation>
    <scope>NUCLEOTIDE SEQUENCE [LARGE SCALE GENOMIC DNA]</scope>
    <source>
        <strain evidence="8">ATCC 43989 / DSM 5975 / JCM 20966 / LMG 6465 / NBRC 14845 / NCIMB 13405 / ORS 571</strain>
    </source>
</reference>
<dbReference type="GO" id="GO:0004497">
    <property type="term" value="F:monooxygenase activity"/>
    <property type="evidence" value="ECO:0007669"/>
    <property type="project" value="UniProtKB-UniRule"/>
</dbReference>
<comment type="catalytic activity">
    <reaction evidence="5">
        <text>a tetracycline + NADPH + O2 + H(+) = an 11a-hydroxytetracycline + NADP(+) + H2O</text>
        <dbReference type="Rhea" id="RHEA:61444"/>
        <dbReference type="ChEBI" id="CHEBI:15377"/>
        <dbReference type="ChEBI" id="CHEBI:15378"/>
        <dbReference type="ChEBI" id="CHEBI:15379"/>
        <dbReference type="ChEBI" id="CHEBI:57783"/>
        <dbReference type="ChEBI" id="CHEBI:58349"/>
        <dbReference type="ChEBI" id="CHEBI:144644"/>
        <dbReference type="ChEBI" id="CHEBI:144645"/>
    </reaction>
</comment>
<evidence type="ECO:0000256" key="2">
    <source>
        <dbReference type="ARBA" id="ARBA00022827"/>
    </source>
</evidence>
<evidence type="ECO:0000256" key="3">
    <source>
        <dbReference type="ARBA" id="ARBA00023002"/>
    </source>
</evidence>
<keyword evidence="5" id="KW-0547">Nucleotide-binding</keyword>
<evidence type="ECO:0000256" key="5">
    <source>
        <dbReference type="HAMAP-Rule" id="MF_00845"/>
    </source>
</evidence>
<reference evidence="7 8" key="5">
    <citation type="journal article" date="2010" name="Appl. Environ. Microbiol.">
        <title>phrR-like gene praR of Azorhizobium caulinodans ORS571 is essential for symbiosis with Sesbania rostrata and is involved in expression of reb genes.</title>
        <authorList>
            <person name="Akiba N."/>
            <person name="Aono T."/>
            <person name="Toyazaki H."/>
            <person name="Sato S."/>
            <person name="Oyaizu H."/>
        </authorList>
    </citation>
    <scope>NUCLEOTIDE SEQUENCE [LARGE SCALE GENOMIC DNA]</scope>
    <source>
        <strain evidence="8">ATCC 43989 / DSM 5975 / JCM 20966 / LMG 6465 / NBRC 14845 / NCIMB 13405 / ORS 571</strain>
    </source>
</reference>
<dbReference type="PANTHER" id="PTHR46972">
    <property type="entry name" value="MONOOXYGENASE ASQM-RELATED"/>
    <property type="match status" value="1"/>
</dbReference>
<reference evidence="7 8" key="4">
    <citation type="journal article" date="2009" name="Appl. Environ. Microbiol.">
        <title>Comparative genome-wide transcriptional profiling of Azorhizobium caulinodans ORS571 grown under free-living and symbiotic conditions.</title>
        <authorList>
            <person name="Tsukada S."/>
            <person name="Aono T."/>
            <person name="Akiba N."/>
            <person name="Lee KB."/>
            <person name="Liu CT."/>
            <person name="Toyazaki H."/>
            <person name="Oyaizu H."/>
        </authorList>
    </citation>
    <scope>NUCLEOTIDE SEQUENCE [LARGE SCALE GENOMIC DNA]</scope>
    <source>
        <strain evidence="8">ATCC 43989 / DSM 5975 / JCM 20966 / LMG 6465 / NBRC 14845 / NCIMB 13405 / ORS 571</strain>
    </source>
</reference>
<dbReference type="eggNOG" id="COG0654">
    <property type="taxonomic scope" value="Bacteria"/>
</dbReference>
<comment type="cofactor">
    <cofactor evidence="5">
        <name>FAD</name>
        <dbReference type="ChEBI" id="CHEBI:57692"/>
    </cofactor>
</comment>